<reference evidence="5" key="1">
    <citation type="submission" date="2021-01" db="EMBL/GenBank/DDBJ databases">
        <authorList>
            <person name="Corre E."/>
            <person name="Pelletier E."/>
            <person name="Niang G."/>
            <person name="Scheremetjew M."/>
            <person name="Finn R."/>
            <person name="Kale V."/>
            <person name="Holt S."/>
            <person name="Cochrane G."/>
            <person name="Meng A."/>
            <person name="Brown T."/>
            <person name="Cohen L."/>
        </authorList>
    </citation>
    <scope>NUCLEOTIDE SEQUENCE</scope>
    <source>
        <strain evidence="5">UTEX LB 985</strain>
    </source>
</reference>
<feature type="repeat" description="ANK" evidence="3">
    <location>
        <begin position="129"/>
        <end position="161"/>
    </location>
</feature>
<sequence length="344" mass="37360">MRRSIEAFNQHVPGEQPLPWKDPADFCPGTSWPKQAQGPMPIKNPVQHSNNYQMVNSVQSNAVNNRKDMPTSVAGGLKKMMSEGATRGQSESLLMCTYAAKKEQSEIATLLKSGADPNCFAKVDWQPNFETTPLLEASVNGHKRIVRLLLEHGAKPDTIVGPGYTAIYNACMNGHYHVVLMLLDHGARVDILTDEGFSPLYIAAQNGNMDELVACLGASTMTKELADLGPPELGGATALYIAVQNGHPMCVRELLKAGVNVDPQTDAGSTPLMIAMYLADELGDKPHIDCADLLLKAGASTTVKDKSGKNALDWCGVDNSLIAMVKDEEELRERKAKEGRRGFW</sequence>
<dbReference type="SUPFAM" id="SSF48403">
    <property type="entry name" value="Ankyrin repeat"/>
    <property type="match status" value="1"/>
</dbReference>
<dbReference type="EMBL" id="HBGU01030694">
    <property type="protein sequence ID" value="CAD9452900.1"/>
    <property type="molecule type" value="Transcribed_RNA"/>
</dbReference>
<organism evidence="5">
    <name type="scientific">Haptolina brevifila</name>
    <dbReference type="NCBI Taxonomy" id="156173"/>
    <lineage>
        <taxon>Eukaryota</taxon>
        <taxon>Haptista</taxon>
        <taxon>Haptophyta</taxon>
        <taxon>Prymnesiophyceae</taxon>
        <taxon>Prymnesiales</taxon>
        <taxon>Prymnesiaceae</taxon>
        <taxon>Haptolina</taxon>
    </lineage>
</organism>
<evidence type="ECO:0000313" key="5">
    <source>
        <dbReference type="EMBL" id="CAD9452900.1"/>
    </source>
</evidence>
<evidence type="ECO:0000256" key="4">
    <source>
        <dbReference type="SAM" id="MobiDB-lite"/>
    </source>
</evidence>
<evidence type="ECO:0000256" key="1">
    <source>
        <dbReference type="ARBA" id="ARBA00022737"/>
    </source>
</evidence>
<dbReference type="PROSITE" id="PS50088">
    <property type="entry name" value="ANK_REPEAT"/>
    <property type="match status" value="3"/>
</dbReference>
<proteinExistence type="predicted"/>
<protein>
    <submittedName>
        <fullName evidence="5">Uncharacterized protein</fullName>
    </submittedName>
</protein>
<dbReference type="SMART" id="SM00248">
    <property type="entry name" value="ANK"/>
    <property type="match status" value="5"/>
</dbReference>
<evidence type="ECO:0000256" key="3">
    <source>
        <dbReference type="PROSITE-ProRule" id="PRU00023"/>
    </source>
</evidence>
<evidence type="ECO:0000256" key="2">
    <source>
        <dbReference type="ARBA" id="ARBA00023043"/>
    </source>
</evidence>
<gene>
    <name evidence="5" type="ORF">CBRE1094_LOCUS16769</name>
</gene>
<dbReference type="Gene3D" id="1.25.40.20">
    <property type="entry name" value="Ankyrin repeat-containing domain"/>
    <property type="match status" value="2"/>
</dbReference>
<accession>A0A7S2DG21</accession>
<dbReference type="PANTHER" id="PTHR24198:SF194">
    <property type="entry name" value="INVERSIN-A"/>
    <property type="match status" value="1"/>
</dbReference>
<dbReference type="AlphaFoldDB" id="A0A7S2DG21"/>
<feature type="repeat" description="ANK" evidence="3">
    <location>
        <begin position="162"/>
        <end position="194"/>
    </location>
</feature>
<name>A0A7S2DG21_9EUKA</name>
<dbReference type="InterPro" id="IPR036770">
    <property type="entry name" value="Ankyrin_rpt-contain_sf"/>
</dbReference>
<dbReference type="PROSITE" id="PS50297">
    <property type="entry name" value="ANK_REP_REGION"/>
    <property type="match status" value="3"/>
</dbReference>
<keyword evidence="1" id="KW-0677">Repeat</keyword>
<dbReference type="PANTHER" id="PTHR24198">
    <property type="entry name" value="ANKYRIN REPEAT AND PROTEIN KINASE DOMAIN-CONTAINING PROTEIN"/>
    <property type="match status" value="1"/>
</dbReference>
<dbReference type="Pfam" id="PF12796">
    <property type="entry name" value="Ank_2"/>
    <property type="match status" value="2"/>
</dbReference>
<feature type="region of interest" description="Disordered" evidence="4">
    <location>
        <begin position="1"/>
        <end position="21"/>
    </location>
</feature>
<feature type="repeat" description="ANK" evidence="3">
    <location>
        <begin position="234"/>
        <end position="266"/>
    </location>
</feature>
<keyword evidence="2 3" id="KW-0040">ANK repeat</keyword>
<dbReference type="InterPro" id="IPR002110">
    <property type="entry name" value="Ankyrin_rpt"/>
</dbReference>